<feature type="region of interest" description="Disordered" evidence="1">
    <location>
        <begin position="442"/>
        <end position="599"/>
    </location>
</feature>
<organism evidence="2 3">
    <name type="scientific">Streptomyces coacervatus</name>
    <dbReference type="NCBI Taxonomy" id="647381"/>
    <lineage>
        <taxon>Bacteria</taxon>
        <taxon>Bacillati</taxon>
        <taxon>Actinomycetota</taxon>
        <taxon>Actinomycetes</taxon>
        <taxon>Kitasatosporales</taxon>
        <taxon>Streptomycetaceae</taxon>
        <taxon>Streptomyces</taxon>
    </lineage>
</organism>
<name>A0ABP7JJH1_9ACTN</name>
<feature type="compositionally biased region" description="Low complexity" evidence="1">
    <location>
        <begin position="459"/>
        <end position="470"/>
    </location>
</feature>
<feature type="compositionally biased region" description="Gly residues" evidence="1">
    <location>
        <begin position="524"/>
        <end position="536"/>
    </location>
</feature>
<feature type="compositionally biased region" description="Low complexity" evidence="1">
    <location>
        <begin position="537"/>
        <end position="550"/>
    </location>
</feature>
<accession>A0ABP7JJH1</accession>
<feature type="compositionally biased region" description="Polar residues" evidence="1">
    <location>
        <begin position="797"/>
        <end position="816"/>
    </location>
</feature>
<sequence>MGDEAKLINPSGIPHFIGDLATLDTDVMLLTADAGQFRASGSDVHTEFQGLSAFYHAPEAEQLFATTLPVKQKADAFADDLEKVTTALSDYSFEIQPLVKKLDALKADATAFVNSVTGDDDWRKDQDKVDHNNDLWHDVNHTVAAFQAAERTAYNKIMALIGGTKLTADDGSHGKNTYGYNADDLDHAKETPWGTAVEREYEGWAWLAHQTKQVWDGVWHDGVIGTIHGLGTLFGSDGWGAAGEAWNNLAKLGTASFLTSSTVGAWWLIPDDQLPSWLRDSRKVHNQAVKGFVAYDQWKTNPARAAGAFGFNVLTVAGTEGVGSAASGAGKAGAAARALSVAGKVGRAIDPMTYIGKVGKFAFVKVGDTFATLKNLHTGTYLDMANVGDRYTPAEHPVPLAERPVSVPDRAIEYVDAKGHPVYLTQDGHVLNADGSLRQHVTQAKTELSAGDRMASDSTPHTPATAARAPELVAVHGGDSLPGTAAHTPTGAAPHLPNGGTDGLTHGPSASHENPGTRSHSTSQGGGEHAPGGGFGHDATTAGDHTATGHGAPGSGGEGGTIPPTGGHDLPGGAAPEPPRGNLPDGSWEGENGLHLPPDANAAADHFIRQSTEAEPRITDTLQQITHNVDDGRLIGLEYRLKGEDSLKRKLATALLRKSNVTPEGVLSGIKDSVRYTVEFPSANYAHGVQQAVDTLRSQGFENVTFKDTWNSPGYKGINSTWRDPVSGRVFEVQFHTPDSFAAKMDGHVLYEKERLPGVSPEELTAIRAQQGELFGKVPVPHGVEAINLDHELPTAHPSTHASDTGPSHTSDQSVHGNGPPAELTPAERTLHDSYLHELAERYHEDFDQLKQDPDHKGKVRPSEMDEARVALDLRESGKAPSDIQRPPGADQGDLYSPSTGTFYDIKGVHSDWPPLNNVRDKSLPFKGAYDPANNGTWVRKLNDQIVTRERVVILDMRNANQAAIDDVKAIVEEHGWSDRVVWYP</sequence>
<keyword evidence="3" id="KW-1185">Reference proteome</keyword>
<dbReference type="Proteomes" id="UP001501009">
    <property type="component" value="Unassembled WGS sequence"/>
</dbReference>
<feature type="compositionally biased region" description="Low complexity" evidence="1">
    <location>
        <begin position="481"/>
        <end position="497"/>
    </location>
</feature>
<evidence type="ECO:0000256" key="1">
    <source>
        <dbReference type="SAM" id="MobiDB-lite"/>
    </source>
</evidence>
<feature type="region of interest" description="Disordered" evidence="1">
    <location>
        <begin position="794"/>
        <end position="826"/>
    </location>
</feature>
<dbReference type="CDD" id="cd05399">
    <property type="entry name" value="NT_Rel-Spo_like"/>
    <property type="match status" value="1"/>
</dbReference>
<feature type="region of interest" description="Disordered" evidence="1">
    <location>
        <begin position="875"/>
        <end position="899"/>
    </location>
</feature>
<dbReference type="RefSeq" id="WP_275780755.1">
    <property type="nucleotide sequence ID" value="NZ_BAABDE010000048.1"/>
</dbReference>
<reference evidence="3" key="1">
    <citation type="journal article" date="2019" name="Int. J. Syst. Evol. Microbiol.">
        <title>The Global Catalogue of Microorganisms (GCM) 10K type strain sequencing project: providing services to taxonomists for standard genome sequencing and annotation.</title>
        <authorList>
            <consortium name="The Broad Institute Genomics Platform"/>
            <consortium name="The Broad Institute Genome Sequencing Center for Infectious Disease"/>
            <person name="Wu L."/>
            <person name="Ma J."/>
        </authorList>
    </citation>
    <scope>NUCLEOTIDE SEQUENCE [LARGE SCALE GENOMIC DNA]</scope>
    <source>
        <strain evidence="3">JCM 17138</strain>
    </source>
</reference>
<dbReference type="InterPro" id="IPR007685">
    <property type="entry name" value="RelA_SpoT"/>
</dbReference>
<evidence type="ECO:0000313" key="2">
    <source>
        <dbReference type="EMBL" id="GAA3845842.1"/>
    </source>
</evidence>
<comment type="caution">
    <text evidence="2">The sequence shown here is derived from an EMBL/GenBank/DDBJ whole genome shotgun (WGS) entry which is preliminary data.</text>
</comment>
<dbReference type="EMBL" id="BAABDE010000048">
    <property type="protein sequence ID" value="GAA3845842.1"/>
    <property type="molecule type" value="Genomic_DNA"/>
</dbReference>
<gene>
    <name evidence="2" type="ORF">GCM10022403_092130</name>
</gene>
<proteinExistence type="predicted"/>
<feature type="compositionally biased region" description="Gly residues" evidence="1">
    <location>
        <begin position="551"/>
        <end position="560"/>
    </location>
</feature>
<feature type="compositionally biased region" description="Polar residues" evidence="1">
    <location>
        <begin position="511"/>
        <end position="523"/>
    </location>
</feature>
<evidence type="ECO:0000313" key="3">
    <source>
        <dbReference type="Proteomes" id="UP001501009"/>
    </source>
</evidence>
<protein>
    <submittedName>
        <fullName evidence="2">Uncharacterized protein</fullName>
    </submittedName>
</protein>